<evidence type="ECO:0000256" key="3">
    <source>
        <dbReference type="ARBA" id="ARBA00023163"/>
    </source>
</evidence>
<dbReference type="SMART" id="SM00347">
    <property type="entry name" value="HTH_MARR"/>
    <property type="match status" value="1"/>
</dbReference>
<keyword evidence="2 5" id="KW-0238">DNA-binding</keyword>
<protein>
    <submittedName>
        <fullName evidence="5">DNA-binding MarR family transcriptional regulator</fullName>
    </submittedName>
</protein>
<dbReference type="AlphaFoldDB" id="A0A7W3P6A2"/>
<keyword evidence="3" id="KW-0804">Transcription</keyword>
<dbReference type="InterPro" id="IPR023187">
    <property type="entry name" value="Tscrpt_reg_MarR-type_CS"/>
</dbReference>
<proteinExistence type="predicted"/>
<evidence type="ECO:0000313" key="5">
    <source>
        <dbReference type="EMBL" id="MBA8794836.1"/>
    </source>
</evidence>
<dbReference type="SUPFAM" id="SSF46785">
    <property type="entry name" value="Winged helix' DNA-binding domain"/>
    <property type="match status" value="1"/>
</dbReference>
<dbReference type="RefSeq" id="WP_182560369.1">
    <property type="nucleotide sequence ID" value="NZ_JACGWT010000003.1"/>
</dbReference>
<evidence type="ECO:0000259" key="4">
    <source>
        <dbReference type="PROSITE" id="PS50995"/>
    </source>
</evidence>
<dbReference type="EMBL" id="JACGWT010000003">
    <property type="protein sequence ID" value="MBA8794836.1"/>
    <property type="molecule type" value="Genomic_DNA"/>
</dbReference>
<comment type="caution">
    <text evidence="5">The sequence shown here is derived from an EMBL/GenBank/DDBJ whole genome shotgun (WGS) entry which is preliminary data.</text>
</comment>
<dbReference type="Gene3D" id="1.10.10.10">
    <property type="entry name" value="Winged helix-like DNA-binding domain superfamily/Winged helix DNA-binding domain"/>
    <property type="match status" value="1"/>
</dbReference>
<evidence type="ECO:0000256" key="2">
    <source>
        <dbReference type="ARBA" id="ARBA00023125"/>
    </source>
</evidence>
<dbReference type="PANTHER" id="PTHR39515">
    <property type="entry name" value="CONSERVED PROTEIN"/>
    <property type="match status" value="1"/>
</dbReference>
<keyword evidence="6" id="KW-1185">Reference proteome</keyword>
<dbReference type="Proteomes" id="UP000523079">
    <property type="component" value="Unassembled WGS sequence"/>
</dbReference>
<dbReference type="PANTHER" id="PTHR39515:SF2">
    <property type="entry name" value="HTH-TYPE TRANSCRIPTIONAL REGULATOR RV0880"/>
    <property type="match status" value="1"/>
</dbReference>
<accession>A0A7W3P6A2</accession>
<name>A0A7W3P6A2_9ACTN</name>
<dbReference type="InterPro" id="IPR052526">
    <property type="entry name" value="HTH-type_Bedaq_tolerance"/>
</dbReference>
<dbReference type="InterPro" id="IPR036388">
    <property type="entry name" value="WH-like_DNA-bd_sf"/>
</dbReference>
<keyword evidence="1" id="KW-0805">Transcription regulation</keyword>
<dbReference type="InterPro" id="IPR000835">
    <property type="entry name" value="HTH_MarR-typ"/>
</dbReference>
<evidence type="ECO:0000256" key="1">
    <source>
        <dbReference type="ARBA" id="ARBA00023015"/>
    </source>
</evidence>
<dbReference type="GO" id="GO:0003677">
    <property type="term" value="F:DNA binding"/>
    <property type="evidence" value="ECO:0007669"/>
    <property type="project" value="UniProtKB-KW"/>
</dbReference>
<feature type="domain" description="HTH marR-type" evidence="4">
    <location>
        <begin position="1"/>
        <end position="135"/>
    </location>
</feature>
<gene>
    <name evidence="5" type="ORF">FHX74_002455</name>
</gene>
<evidence type="ECO:0000313" key="6">
    <source>
        <dbReference type="Proteomes" id="UP000523079"/>
    </source>
</evidence>
<organism evidence="5 6">
    <name type="scientific">Microlunatus kandeliicorticis</name>
    <dbReference type="NCBI Taxonomy" id="1759536"/>
    <lineage>
        <taxon>Bacteria</taxon>
        <taxon>Bacillati</taxon>
        <taxon>Actinomycetota</taxon>
        <taxon>Actinomycetes</taxon>
        <taxon>Propionibacteriales</taxon>
        <taxon>Propionibacteriaceae</taxon>
        <taxon>Microlunatus</taxon>
    </lineage>
</organism>
<dbReference type="InterPro" id="IPR036390">
    <property type="entry name" value="WH_DNA-bd_sf"/>
</dbReference>
<sequence length="139" mass="15390">MADDLHDLGEDLIATTARVVRWAPSEGSRISVASARVMARLQDAGQLKISDLAHAERSSQPTITNHVKRLEAMGLVQRHSDPRDGRVSLISLTDAGRQELRALRDLIGTALSPRLAELSEEEREALRRGLEVMRHLLGR</sequence>
<dbReference type="PROSITE" id="PS50995">
    <property type="entry name" value="HTH_MARR_2"/>
    <property type="match status" value="1"/>
</dbReference>
<dbReference type="GO" id="GO:0003700">
    <property type="term" value="F:DNA-binding transcription factor activity"/>
    <property type="evidence" value="ECO:0007669"/>
    <property type="project" value="InterPro"/>
</dbReference>
<dbReference type="PROSITE" id="PS01117">
    <property type="entry name" value="HTH_MARR_1"/>
    <property type="match status" value="1"/>
</dbReference>
<dbReference type="Pfam" id="PF01047">
    <property type="entry name" value="MarR"/>
    <property type="match status" value="1"/>
</dbReference>
<reference evidence="5 6" key="1">
    <citation type="submission" date="2020-07" db="EMBL/GenBank/DDBJ databases">
        <title>Sequencing the genomes of 1000 actinobacteria strains.</title>
        <authorList>
            <person name="Klenk H.-P."/>
        </authorList>
    </citation>
    <scope>NUCLEOTIDE SEQUENCE [LARGE SCALE GENOMIC DNA]</scope>
    <source>
        <strain evidence="5 6">DSM 100723</strain>
    </source>
</reference>